<dbReference type="InterPro" id="IPR002018">
    <property type="entry name" value="CarbesteraseB"/>
</dbReference>
<evidence type="ECO:0000259" key="4">
    <source>
        <dbReference type="Pfam" id="PF00135"/>
    </source>
</evidence>
<dbReference type="SUPFAM" id="SSF53474">
    <property type="entry name" value="alpha/beta-Hydrolases"/>
    <property type="match status" value="1"/>
</dbReference>
<evidence type="ECO:0000256" key="2">
    <source>
        <dbReference type="ARBA" id="ARBA00022801"/>
    </source>
</evidence>
<dbReference type="InterPro" id="IPR019826">
    <property type="entry name" value="Carboxylesterase_B_AS"/>
</dbReference>
<dbReference type="OrthoDB" id="3199405at2"/>
<accession>A0A641AIT9</accession>
<feature type="domain" description="Carboxylesterase type B" evidence="4">
    <location>
        <begin position="388"/>
        <end position="478"/>
    </location>
</feature>
<protein>
    <recommendedName>
        <fullName evidence="3">Carboxylic ester hydrolase</fullName>
        <ecNumber evidence="3">3.1.1.-</ecNumber>
    </recommendedName>
</protein>
<organism evidence="5 6">
    <name type="scientific">Aeromicrobium fastidiosum</name>
    <dbReference type="NCBI Taxonomy" id="52699"/>
    <lineage>
        <taxon>Bacteria</taxon>
        <taxon>Bacillati</taxon>
        <taxon>Actinomycetota</taxon>
        <taxon>Actinomycetes</taxon>
        <taxon>Propionibacteriales</taxon>
        <taxon>Nocardioidaceae</taxon>
        <taxon>Aeromicrobium</taxon>
    </lineage>
</organism>
<dbReference type="Gene3D" id="3.40.50.1820">
    <property type="entry name" value="alpha/beta hydrolase"/>
    <property type="match status" value="2"/>
</dbReference>
<evidence type="ECO:0000313" key="5">
    <source>
        <dbReference type="EMBL" id="KAA1374803.1"/>
    </source>
</evidence>
<gene>
    <name evidence="5" type="ORF">ESP62_015575</name>
</gene>
<evidence type="ECO:0000256" key="3">
    <source>
        <dbReference type="RuleBase" id="RU361235"/>
    </source>
</evidence>
<evidence type="ECO:0000313" key="6">
    <source>
        <dbReference type="Proteomes" id="UP001515100"/>
    </source>
</evidence>
<dbReference type="EC" id="3.1.1.-" evidence="3"/>
<dbReference type="PANTHER" id="PTHR11559">
    <property type="entry name" value="CARBOXYLESTERASE"/>
    <property type="match status" value="1"/>
</dbReference>
<name>A0A641AIT9_9ACTN</name>
<dbReference type="InterPro" id="IPR050309">
    <property type="entry name" value="Type-B_Carboxylest/Lipase"/>
</dbReference>
<comment type="similarity">
    <text evidence="1 3">Belongs to the type-B carboxylesterase/lipase family.</text>
</comment>
<dbReference type="Pfam" id="PF00135">
    <property type="entry name" value="COesterase"/>
    <property type="match status" value="2"/>
</dbReference>
<keyword evidence="6" id="KW-1185">Reference proteome</keyword>
<dbReference type="Proteomes" id="UP001515100">
    <property type="component" value="Unassembled WGS sequence"/>
</dbReference>
<dbReference type="AlphaFoldDB" id="A0A641AIT9"/>
<comment type="caution">
    <text evidence="5">The sequence shown here is derived from an EMBL/GenBank/DDBJ whole genome shotgun (WGS) entry which is preliminary data.</text>
</comment>
<feature type="domain" description="Carboxylesterase type B" evidence="4">
    <location>
        <begin position="61"/>
        <end position="379"/>
    </location>
</feature>
<evidence type="ECO:0000256" key="1">
    <source>
        <dbReference type="ARBA" id="ARBA00005964"/>
    </source>
</evidence>
<dbReference type="EMBL" id="SDPP02000004">
    <property type="protein sequence ID" value="KAA1374803.1"/>
    <property type="molecule type" value="Genomic_DNA"/>
</dbReference>
<proteinExistence type="inferred from homology"/>
<reference evidence="5" key="1">
    <citation type="submission" date="2019-09" db="EMBL/GenBank/DDBJ databases">
        <authorList>
            <person name="Li J."/>
        </authorList>
    </citation>
    <scope>NUCLEOTIDE SEQUENCE [LARGE SCALE GENOMIC DNA]</scope>
    <source>
        <strain evidence="5">NRBC 14897</strain>
    </source>
</reference>
<dbReference type="InterPro" id="IPR029058">
    <property type="entry name" value="AB_hydrolase_fold"/>
</dbReference>
<sequence length="521" mass="54992">MASSSRAVWALGPLGSALRGMPWSSCWELRCGSAISCLEISRYLALSSSLFVQSGRALMRNPIVRAPCGPVEGIWRGGSAAFLGIPFADAPIGPLAYAAPQRRARWSGVRLAHHHGPTPQRRPLSEQTTIPEPSIAGEDILNLNVFTPAPGDADARLPVLVWVHGGGFIAGSPASPWYDGGSFNRDGIVTVSVSYRLGFEGFGWIARRPSNRGLLDVLCALEWVHDNISSFGGSPDTVTLAGQSAGGGAALALMAAPRTDGLFRSVAVTSPAPSLTRTRDHQIDGLQMASAAGISGTGEEWASIDPEIVLDLQAGQMAVDAPGAPDHPFAATLQRSLRRGRVDLHFGPAEDSDLLPSPMGRAWLRSPRPLLIGTTADEFEDPPLGDPVGHLMTDHMFRRPAADLAAARDEAGHAQTWLYDFREVSSATRTAAHCHDLPYVWDLLTAQGSAEALGHSPSAALAARLHDGWVRFVRDGDPGWPAAGPTARARRFGGGADDVAPLDVTSGPALGNPFNAPVPTC</sequence>
<dbReference type="GO" id="GO:0016787">
    <property type="term" value="F:hydrolase activity"/>
    <property type="evidence" value="ECO:0007669"/>
    <property type="project" value="UniProtKB-KW"/>
</dbReference>
<dbReference type="PROSITE" id="PS00122">
    <property type="entry name" value="CARBOXYLESTERASE_B_1"/>
    <property type="match status" value="1"/>
</dbReference>
<keyword evidence="2 3" id="KW-0378">Hydrolase</keyword>